<name>A0ABW3MJW8_9PSEU</name>
<proteinExistence type="predicted"/>
<gene>
    <name evidence="1" type="ORF">ACFQ1S_38100</name>
</gene>
<accession>A0ABW3MJW8</accession>
<comment type="caution">
    <text evidence="1">The sequence shown here is derived from an EMBL/GenBank/DDBJ whole genome shotgun (WGS) entry which is preliminary data.</text>
</comment>
<protein>
    <submittedName>
        <fullName evidence="1">Phage tail sheath family protein</fullName>
    </submittedName>
</protein>
<sequence length="93" mass="10124">MEALDPAGNYEVVVENTPPAEGEQPGQEFTIKVVDNGQVREEFPNVHLGRGPKSVEKTINERSKLIRVEVRNAQGLSVAERAPAPGKYAIQAT</sequence>
<keyword evidence="2" id="KW-1185">Reference proteome</keyword>
<feature type="non-terminal residue" evidence="1">
    <location>
        <position position="93"/>
    </location>
</feature>
<reference evidence="2" key="1">
    <citation type="journal article" date="2019" name="Int. J. Syst. Evol. Microbiol.">
        <title>The Global Catalogue of Microorganisms (GCM) 10K type strain sequencing project: providing services to taxonomists for standard genome sequencing and annotation.</title>
        <authorList>
            <consortium name="The Broad Institute Genomics Platform"/>
            <consortium name="The Broad Institute Genome Sequencing Center for Infectious Disease"/>
            <person name="Wu L."/>
            <person name="Ma J."/>
        </authorList>
    </citation>
    <scope>NUCLEOTIDE SEQUENCE [LARGE SCALE GENOMIC DNA]</scope>
    <source>
        <strain evidence="2">JCM 31486</strain>
    </source>
</reference>
<dbReference type="EMBL" id="JBHTIS010003206">
    <property type="protein sequence ID" value="MFD1050931.1"/>
    <property type="molecule type" value="Genomic_DNA"/>
</dbReference>
<organism evidence="1 2">
    <name type="scientific">Kibdelosporangium lantanae</name>
    <dbReference type="NCBI Taxonomy" id="1497396"/>
    <lineage>
        <taxon>Bacteria</taxon>
        <taxon>Bacillati</taxon>
        <taxon>Actinomycetota</taxon>
        <taxon>Actinomycetes</taxon>
        <taxon>Pseudonocardiales</taxon>
        <taxon>Pseudonocardiaceae</taxon>
        <taxon>Kibdelosporangium</taxon>
    </lineage>
</organism>
<evidence type="ECO:0000313" key="2">
    <source>
        <dbReference type="Proteomes" id="UP001597045"/>
    </source>
</evidence>
<evidence type="ECO:0000313" key="1">
    <source>
        <dbReference type="EMBL" id="MFD1050931.1"/>
    </source>
</evidence>
<dbReference type="Proteomes" id="UP001597045">
    <property type="component" value="Unassembled WGS sequence"/>
</dbReference>